<evidence type="ECO:0000259" key="3">
    <source>
        <dbReference type="Pfam" id="PF01370"/>
    </source>
</evidence>
<reference evidence="4 5" key="1">
    <citation type="journal article" date="2017" name="Front. Microbiol.">
        <title>Genomic Characterization of Dairy Associated Leuconostoc Species and Diversity of Leuconostocs in Undefined Mixed Mesophilic Starter Cultures.</title>
        <authorList>
            <person name="Frantzen C.A."/>
            <person name="Kot W."/>
            <person name="Pedersen T.B."/>
            <person name="Ardo Y.M."/>
            <person name="Broadbent J.R."/>
            <person name="Neve H."/>
            <person name="Hansen L.H."/>
            <person name="Dal Bello F."/>
            <person name="Ostlie H.M."/>
            <person name="Kleppen H.P."/>
            <person name="Vogensen F.K."/>
            <person name="Holo H."/>
        </authorList>
    </citation>
    <scope>NUCLEOTIDE SEQUENCE [LARGE SCALE GENOMIC DNA]</scope>
    <source>
        <strain evidence="4 5">LMGCF08</strain>
    </source>
</reference>
<evidence type="ECO:0000256" key="2">
    <source>
        <dbReference type="ARBA" id="ARBA00023445"/>
    </source>
</evidence>
<evidence type="ECO:0000256" key="1">
    <source>
        <dbReference type="ARBA" id="ARBA00023002"/>
    </source>
</evidence>
<dbReference type="GO" id="GO:0016616">
    <property type="term" value="F:oxidoreductase activity, acting on the CH-OH group of donors, NAD or NADP as acceptor"/>
    <property type="evidence" value="ECO:0007669"/>
    <property type="project" value="TreeGrafter"/>
</dbReference>
<keyword evidence="1" id="KW-0560">Oxidoreductase</keyword>
<protein>
    <recommendedName>
        <fullName evidence="3">NAD-dependent epimerase/dehydratase domain-containing protein</fullName>
    </recommendedName>
</protein>
<dbReference type="EMBL" id="MPLS01000002">
    <property type="protein sequence ID" value="ORI98624.1"/>
    <property type="molecule type" value="Genomic_DNA"/>
</dbReference>
<dbReference type="RefSeq" id="WP_004915198.1">
    <property type="nucleotide sequence ID" value="NZ_MPLS01000002.1"/>
</dbReference>
<dbReference type="eggNOG" id="COG0451">
    <property type="taxonomic scope" value="Bacteria"/>
</dbReference>
<proteinExistence type="inferred from homology"/>
<evidence type="ECO:0000313" key="5">
    <source>
        <dbReference type="Proteomes" id="UP000192288"/>
    </source>
</evidence>
<feature type="domain" description="NAD-dependent epimerase/dehydratase" evidence="3">
    <location>
        <begin position="4"/>
        <end position="226"/>
    </location>
</feature>
<dbReference type="InterPro" id="IPR036291">
    <property type="entry name" value="NAD(P)-bd_dom_sf"/>
</dbReference>
<dbReference type="STRING" id="33968.BMS77_02585"/>
<dbReference type="SUPFAM" id="SSF51735">
    <property type="entry name" value="NAD(P)-binding Rossmann-fold domains"/>
    <property type="match status" value="1"/>
</dbReference>
<dbReference type="AlphaFoldDB" id="A0A1X0VG82"/>
<dbReference type="PANTHER" id="PTHR10366">
    <property type="entry name" value="NAD DEPENDENT EPIMERASE/DEHYDRATASE"/>
    <property type="match status" value="1"/>
</dbReference>
<dbReference type="Proteomes" id="UP000192288">
    <property type="component" value="Unassembled WGS sequence"/>
</dbReference>
<comment type="caution">
    <text evidence="4">The sequence shown here is derived from an EMBL/GenBank/DDBJ whole genome shotgun (WGS) entry which is preliminary data.</text>
</comment>
<evidence type="ECO:0000313" key="4">
    <source>
        <dbReference type="EMBL" id="ORI98624.1"/>
    </source>
</evidence>
<gene>
    <name evidence="4" type="ORF">BMR96_01050</name>
</gene>
<comment type="similarity">
    <text evidence="2">Belongs to the NAD(P)-dependent epimerase/dehydratase family. Dihydroflavonol-4-reductase subfamily.</text>
</comment>
<dbReference type="Pfam" id="PF01370">
    <property type="entry name" value="Epimerase"/>
    <property type="match status" value="1"/>
</dbReference>
<sequence length="325" mass="35555">MKTLVTGGNGFVAGHIIQKLLAQGDHVIATVRSDEKGQRLMKEFDSDHRLSYVLSSLNDPDDVVLTDALRTIDVLYHVASPLGGRNANDPNLIHQATGMVQAVFDSAYKAGVKRIVMTSSLAASTPEASTKGLIDAEFWSDEENPELNAYRLSKLSAEKLAWNLADKYHFQLSTILPGAIFGPTLTDAISSNGLIAQIIHGTPLPKISLEISDVRDVAEIHILAASFSQFAVGQRFIAKNGDLTFVEVAKTLKPEFPRVKLSVLPDFVVRLVAKFQPSIRALVPMLGRSYTHTNAKTVRVLGYQPTDPRQTILDTARSLKEKNLL</sequence>
<dbReference type="InterPro" id="IPR050425">
    <property type="entry name" value="NAD(P)_dehydrat-like"/>
</dbReference>
<dbReference type="InterPro" id="IPR001509">
    <property type="entry name" value="Epimerase_deHydtase"/>
</dbReference>
<organism evidence="4 5">
    <name type="scientific">Leuconostoc pseudomesenteroides</name>
    <dbReference type="NCBI Taxonomy" id="33968"/>
    <lineage>
        <taxon>Bacteria</taxon>
        <taxon>Bacillati</taxon>
        <taxon>Bacillota</taxon>
        <taxon>Bacilli</taxon>
        <taxon>Lactobacillales</taxon>
        <taxon>Lactobacillaceae</taxon>
        <taxon>Leuconostoc</taxon>
    </lineage>
</organism>
<name>A0A1X0VG82_LEUPS</name>
<dbReference type="Gene3D" id="3.40.50.720">
    <property type="entry name" value="NAD(P)-binding Rossmann-like Domain"/>
    <property type="match status" value="1"/>
</dbReference>
<accession>A0A1X0VG82</accession>
<dbReference type="PANTHER" id="PTHR10366:SF564">
    <property type="entry name" value="STEROL-4-ALPHA-CARBOXYLATE 3-DEHYDROGENASE, DECARBOXYLATING"/>
    <property type="match status" value="1"/>
</dbReference>